<sequence>MKRDDPTTRPFITQSAVLLIFTSSKRIDQLKRVEVRALANSLQHELGDLLRIILLDEKSYPDIFQSFEITINPTFVLLREGHELWRQEGIPEENLLTVASKRLFPT</sequence>
<gene>
    <name evidence="1" type="ORF">DUE52_06160</name>
</gene>
<organism evidence="1 2">
    <name type="scientific">Larkinella punicea</name>
    <dbReference type="NCBI Taxonomy" id="2315727"/>
    <lineage>
        <taxon>Bacteria</taxon>
        <taxon>Pseudomonadati</taxon>
        <taxon>Bacteroidota</taxon>
        <taxon>Cytophagia</taxon>
        <taxon>Cytophagales</taxon>
        <taxon>Spirosomataceae</taxon>
        <taxon>Larkinella</taxon>
    </lineage>
</organism>
<dbReference type="AlphaFoldDB" id="A0A368JWF2"/>
<accession>A0A368JWF2</accession>
<dbReference type="Proteomes" id="UP000253383">
    <property type="component" value="Unassembled WGS sequence"/>
</dbReference>
<comment type="caution">
    <text evidence="1">The sequence shown here is derived from an EMBL/GenBank/DDBJ whole genome shotgun (WGS) entry which is preliminary data.</text>
</comment>
<evidence type="ECO:0000313" key="2">
    <source>
        <dbReference type="Proteomes" id="UP000253383"/>
    </source>
</evidence>
<dbReference type="OrthoDB" id="964174at2"/>
<proteinExistence type="predicted"/>
<keyword evidence="2" id="KW-1185">Reference proteome</keyword>
<protein>
    <submittedName>
        <fullName evidence="1">Thioredoxin</fullName>
    </submittedName>
</protein>
<dbReference type="SUPFAM" id="SSF52833">
    <property type="entry name" value="Thioredoxin-like"/>
    <property type="match status" value="1"/>
</dbReference>
<evidence type="ECO:0000313" key="1">
    <source>
        <dbReference type="EMBL" id="RCR70531.1"/>
    </source>
</evidence>
<reference evidence="1 2" key="1">
    <citation type="submission" date="2018-07" db="EMBL/GenBank/DDBJ databases">
        <title>Genome analysis of Larkinella rosea.</title>
        <authorList>
            <person name="Zhou Z."/>
            <person name="Wang G."/>
        </authorList>
    </citation>
    <scope>NUCLEOTIDE SEQUENCE [LARGE SCALE GENOMIC DNA]</scope>
    <source>
        <strain evidence="2">zzj9</strain>
    </source>
</reference>
<dbReference type="InterPro" id="IPR036249">
    <property type="entry name" value="Thioredoxin-like_sf"/>
</dbReference>
<name>A0A368JWF2_9BACT</name>
<dbReference type="RefSeq" id="WP_114405100.1">
    <property type="nucleotide sequence ID" value="NZ_QOWE01000004.1"/>
</dbReference>
<dbReference type="EMBL" id="QOWE01000004">
    <property type="protein sequence ID" value="RCR70531.1"/>
    <property type="molecule type" value="Genomic_DNA"/>
</dbReference>